<keyword evidence="3" id="KW-0812">Transmembrane</keyword>
<dbReference type="NCBIfam" id="NF033747">
    <property type="entry name" value="class_E_sortase"/>
    <property type="match status" value="1"/>
</dbReference>
<keyword evidence="3" id="KW-1133">Transmembrane helix</keyword>
<dbReference type="EMBL" id="JAVHUY010000067">
    <property type="protein sequence ID" value="MDQ7910994.1"/>
    <property type="molecule type" value="Genomic_DNA"/>
</dbReference>
<evidence type="ECO:0000313" key="4">
    <source>
        <dbReference type="EMBL" id="MDQ7910994.1"/>
    </source>
</evidence>
<feature type="transmembrane region" description="Helical" evidence="3">
    <location>
        <begin position="16"/>
        <end position="36"/>
    </location>
</feature>
<dbReference type="CDD" id="cd05830">
    <property type="entry name" value="Sortase_E"/>
    <property type="match status" value="1"/>
</dbReference>
<dbReference type="InterPro" id="IPR023365">
    <property type="entry name" value="Sortase_dom-sf"/>
</dbReference>
<dbReference type="NCBIfam" id="TIGR01076">
    <property type="entry name" value="sortase_fam"/>
    <property type="match status" value="1"/>
</dbReference>
<organism evidence="4 5">
    <name type="scientific">Phytohabitans maris</name>
    <dbReference type="NCBI Taxonomy" id="3071409"/>
    <lineage>
        <taxon>Bacteria</taxon>
        <taxon>Bacillati</taxon>
        <taxon>Actinomycetota</taxon>
        <taxon>Actinomycetes</taxon>
        <taxon>Micromonosporales</taxon>
        <taxon>Micromonosporaceae</taxon>
    </lineage>
</organism>
<evidence type="ECO:0000256" key="2">
    <source>
        <dbReference type="SAM" id="MobiDB-lite"/>
    </source>
</evidence>
<dbReference type="SUPFAM" id="SSF63817">
    <property type="entry name" value="Sortase"/>
    <property type="match status" value="1"/>
</dbReference>
<name>A0ABU0ZVC4_9ACTN</name>
<dbReference type="RefSeq" id="WP_308718228.1">
    <property type="nucleotide sequence ID" value="NZ_JAVHUY010000067.1"/>
</dbReference>
<keyword evidence="5" id="KW-1185">Reference proteome</keyword>
<keyword evidence="1" id="KW-0378">Hydrolase</keyword>
<evidence type="ECO:0000256" key="3">
    <source>
        <dbReference type="SAM" id="Phobius"/>
    </source>
</evidence>
<dbReference type="Proteomes" id="UP001230908">
    <property type="component" value="Unassembled WGS sequence"/>
</dbReference>
<dbReference type="InterPro" id="IPR005754">
    <property type="entry name" value="Sortase"/>
</dbReference>
<dbReference type="InterPro" id="IPR042003">
    <property type="entry name" value="Sortase_E"/>
</dbReference>
<accession>A0ABU0ZVC4</accession>
<dbReference type="Gene3D" id="2.40.260.10">
    <property type="entry name" value="Sortase"/>
    <property type="match status" value="1"/>
</dbReference>
<protein>
    <submittedName>
        <fullName evidence="4">Class E sortase</fullName>
    </submittedName>
</protein>
<feature type="compositionally biased region" description="Low complexity" evidence="2">
    <location>
        <begin position="63"/>
        <end position="73"/>
    </location>
</feature>
<dbReference type="InterPro" id="IPR053465">
    <property type="entry name" value="Sortase_Class_E"/>
</dbReference>
<proteinExistence type="predicted"/>
<dbReference type="Pfam" id="PF04203">
    <property type="entry name" value="Sortase"/>
    <property type="match status" value="1"/>
</dbReference>
<comment type="caution">
    <text evidence="4">The sequence shown here is derived from an EMBL/GenBank/DDBJ whole genome shotgun (WGS) entry which is preliminary data.</text>
</comment>
<reference evidence="4 5" key="1">
    <citation type="submission" date="2023-08" db="EMBL/GenBank/DDBJ databases">
        <title>Phytohabitans sansha sp. nov., isolated from marine sediment.</title>
        <authorList>
            <person name="Zhao Y."/>
            <person name="Yi K."/>
        </authorList>
    </citation>
    <scope>NUCLEOTIDE SEQUENCE [LARGE SCALE GENOMIC DNA]</scope>
    <source>
        <strain evidence="4 5">ZYX-F-186</strain>
    </source>
</reference>
<sequence length="243" mass="25530">MSGRAGAALRIATRTLGELMTTLGLVTMLFAGYAVWGQTGAIDARQGQLDQQLDERWGASGDAPTVGPATPAPSGGGSKAPGNRSGSGDQGGPPGEAVARLHIPKLGKRWVVVEGVRSRDIRYAPGHYPGTALPGEVGNFSVAGHRTPAIFWRLDEVRSSDVIVVETRTSWYVYRVTGLSVVKPDAVEVIAPAPGSRGGAPTAKLLTLTTCHPKWSNGHRLVVRAELVRAQERVAGSPAELRS</sequence>
<feature type="region of interest" description="Disordered" evidence="2">
    <location>
        <begin position="57"/>
        <end position="97"/>
    </location>
</feature>
<gene>
    <name evidence="4" type="ORF">RB614_41555</name>
</gene>
<evidence type="ECO:0000313" key="5">
    <source>
        <dbReference type="Proteomes" id="UP001230908"/>
    </source>
</evidence>
<evidence type="ECO:0000256" key="1">
    <source>
        <dbReference type="ARBA" id="ARBA00022801"/>
    </source>
</evidence>
<keyword evidence="3" id="KW-0472">Membrane</keyword>